<comment type="caution">
    <text evidence="11">The sequence shown here is derived from an EMBL/GenBank/DDBJ whole genome shotgun (WGS) entry which is preliminary data.</text>
</comment>
<feature type="compositionally biased region" description="Pro residues" evidence="8">
    <location>
        <begin position="282"/>
        <end position="313"/>
    </location>
</feature>
<keyword evidence="9" id="KW-0472">Membrane</keyword>
<dbReference type="RefSeq" id="WP_208241336.1">
    <property type="nucleotide sequence ID" value="NZ_JAGEPF010000009.1"/>
</dbReference>
<dbReference type="EMBL" id="JAGEPF010000009">
    <property type="protein sequence ID" value="MBO2459055.1"/>
    <property type="molecule type" value="Genomic_DNA"/>
</dbReference>
<dbReference type="InterPro" id="IPR017441">
    <property type="entry name" value="Protein_kinase_ATP_BS"/>
</dbReference>
<dbReference type="InterPro" id="IPR008271">
    <property type="entry name" value="Ser/Thr_kinase_AS"/>
</dbReference>
<dbReference type="PANTHER" id="PTHR43289:SF6">
    <property type="entry name" value="SERINE_THREONINE-PROTEIN KINASE NEKL-3"/>
    <property type="match status" value="1"/>
</dbReference>
<feature type="binding site" evidence="7">
    <location>
        <position position="39"/>
    </location>
    <ligand>
        <name>ATP</name>
        <dbReference type="ChEBI" id="CHEBI:30616"/>
    </ligand>
</feature>
<feature type="region of interest" description="Disordered" evidence="8">
    <location>
        <begin position="265"/>
        <end position="358"/>
    </location>
</feature>
<evidence type="ECO:0000256" key="9">
    <source>
        <dbReference type="SAM" id="Phobius"/>
    </source>
</evidence>
<dbReference type="PROSITE" id="PS00108">
    <property type="entry name" value="PROTEIN_KINASE_ST"/>
    <property type="match status" value="1"/>
</dbReference>
<dbReference type="Gene3D" id="1.10.510.10">
    <property type="entry name" value="Transferase(Phosphotransferase) domain 1"/>
    <property type="match status" value="1"/>
</dbReference>
<keyword evidence="4 7" id="KW-0547">Nucleotide-binding</keyword>
<dbReference type="PROSITE" id="PS50011">
    <property type="entry name" value="PROTEIN_KINASE_DOM"/>
    <property type="match status" value="1"/>
</dbReference>
<organism evidence="11 12">
    <name type="scientific">Actinomadura violacea</name>
    <dbReference type="NCBI Taxonomy" id="2819934"/>
    <lineage>
        <taxon>Bacteria</taxon>
        <taxon>Bacillati</taxon>
        <taxon>Actinomycetota</taxon>
        <taxon>Actinomycetes</taxon>
        <taxon>Streptosporangiales</taxon>
        <taxon>Thermomonosporaceae</taxon>
        <taxon>Actinomadura</taxon>
    </lineage>
</organism>
<feature type="domain" description="Protein kinase" evidence="10">
    <location>
        <begin position="10"/>
        <end position="263"/>
    </location>
</feature>
<feature type="compositionally biased region" description="Basic and acidic residues" evidence="8">
    <location>
        <begin position="271"/>
        <end position="280"/>
    </location>
</feature>
<evidence type="ECO:0000256" key="8">
    <source>
        <dbReference type="SAM" id="MobiDB-lite"/>
    </source>
</evidence>
<keyword evidence="9" id="KW-1133">Transmembrane helix</keyword>
<protein>
    <recommendedName>
        <fullName evidence="1">non-specific serine/threonine protein kinase</fullName>
        <ecNumber evidence="1">2.7.11.1</ecNumber>
    </recommendedName>
</protein>
<evidence type="ECO:0000256" key="5">
    <source>
        <dbReference type="ARBA" id="ARBA00022777"/>
    </source>
</evidence>
<keyword evidence="12" id="KW-1185">Reference proteome</keyword>
<dbReference type="Gene3D" id="3.40.1000.10">
    <property type="entry name" value="Mog1/PsbP, alpha/beta/alpha sandwich"/>
    <property type="match status" value="1"/>
</dbReference>
<feature type="compositionally biased region" description="Pro residues" evidence="8">
    <location>
        <begin position="328"/>
        <end position="355"/>
    </location>
</feature>
<keyword evidence="2 11" id="KW-0723">Serine/threonine-protein kinase</keyword>
<evidence type="ECO:0000256" key="2">
    <source>
        <dbReference type="ARBA" id="ARBA00022527"/>
    </source>
</evidence>
<evidence type="ECO:0000256" key="1">
    <source>
        <dbReference type="ARBA" id="ARBA00012513"/>
    </source>
</evidence>
<name>A0ABS3RSM9_9ACTN</name>
<dbReference type="Gene3D" id="3.30.200.20">
    <property type="entry name" value="Phosphorylase Kinase, domain 1"/>
    <property type="match status" value="1"/>
</dbReference>
<dbReference type="PROSITE" id="PS00107">
    <property type="entry name" value="PROTEIN_KINASE_ATP"/>
    <property type="match status" value="1"/>
</dbReference>
<keyword evidence="5 11" id="KW-0418">Kinase</keyword>
<dbReference type="InterPro" id="IPR011009">
    <property type="entry name" value="Kinase-like_dom_sf"/>
</dbReference>
<dbReference type="SUPFAM" id="SSF56112">
    <property type="entry name" value="Protein kinase-like (PK-like)"/>
    <property type="match status" value="1"/>
</dbReference>
<sequence length="561" mass="59515">MPRTIHDGRYELLDELGRGGMGVVWRALDTLLGREVAVKEVTPPRGLDGTQAEHVNARTIREARAAARLRHAGIVTVHDVVLEDGRPWIVMDLVQAPGLDAVIRRDGPLPPDRVARIGLDLLDALRAAHKADVVHRDVKPANVLLGAEHAVLTDFGVATMTGEDTLTQTGAIVGSPAYLSPEQARREDATPASDLWSLGATLYAAVEGRRPYERPDIYGLMGALLQDEPDPPRRAGPLRPVLHGLLRRDPRERLSHDEAERLLRAAAAPPEPRHEGHDPTVDPSPNPSPAPVPPAPEPPGPPPAGPHPNPGPWRPDSTIEPSDQRTLPPHPVPPRPDPGPGPSPSPVPPAPGPEPGPRRRRWELIVPAGIFAAALVAAAVVLAVFLDGGGNGGPGRTPSARPSAGAGSGVPAGYRLYRGSAFLAAVPDGWKADGEGDAVTFTAPEQGATRGVAVTRAKPGPFDTTDPGDALAEAAKSFAGKDSGYTDYRQVGFDRNVSYRGGKAAELEFTFTENGKPARARVRVFPFDGVLYQVVLAADQAHWNETVPAYETLLGTFRASS</sequence>
<evidence type="ECO:0000256" key="6">
    <source>
        <dbReference type="ARBA" id="ARBA00022840"/>
    </source>
</evidence>
<dbReference type="Proteomes" id="UP000680206">
    <property type="component" value="Unassembled WGS sequence"/>
</dbReference>
<dbReference type="Pfam" id="PF00069">
    <property type="entry name" value="Pkinase"/>
    <property type="match status" value="1"/>
</dbReference>
<evidence type="ECO:0000256" key="7">
    <source>
        <dbReference type="PROSITE-ProRule" id="PRU10141"/>
    </source>
</evidence>
<dbReference type="PANTHER" id="PTHR43289">
    <property type="entry name" value="MITOGEN-ACTIVATED PROTEIN KINASE KINASE KINASE 20-RELATED"/>
    <property type="match status" value="1"/>
</dbReference>
<dbReference type="InterPro" id="IPR000719">
    <property type="entry name" value="Prot_kinase_dom"/>
</dbReference>
<dbReference type="SMART" id="SM00220">
    <property type="entry name" value="S_TKc"/>
    <property type="match status" value="1"/>
</dbReference>
<dbReference type="GO" id="GO:0004674">
    <property type="term" value="F:protein serine/threonine kinase activity"/>
    <property type="evidence" value="ECO:0007669"/>
    <property type="project" value="UniProtKB-KW"/>
</dbReference>
<proteinExistence type="predicted"/>
<evidence type="ECO:0000313" key="12">
    <source>
        <dbReference type="Proteomes" id="UP000680206"/>
    </source>
</evidence>
<gene>
    <name evidence="11" type="ORF">J4709_15850</name>
</gene>
<reference evidence="11 12" key="1">
    <citation type="submission" date="2021-03" db="EMBL/GenBank/DDBJ databases">
        <title>Actinomadura violae sp. nov., isolated from lichen in Thailand.</title>
        <authorList>
            <person name="Kanchanasin P."/>
            <person name="Saeng-In P."/>
            <person name="Phongsopitanun W."/>
            <person name="Yuki M."/>
            <person name="Kudo T."/>
            <person name="Ohkuma M."/>
            <person name="Tanasupawat S."/>
        </authorList>
    </citation>
    <scope>NUCLEOTIDE SEQUENCE [LARGE SCALE GENOMIC DNA]</scope>
    <source>
        <strain evidence="11 12">LCR2-06</strain>
    </source>
</reference>
<accession>A0ABS3RSM9</accession>
<keyword evidence="9" id="KW-0812">Transmembrane</keyword>
<evidence type="ECO:0000259" key="10">
    <source>
        <dbReference type="PROSITE" id="PS50011"/>
    </source>
</evidence>
<evidence type="ECO:0000256" key="4">
    <source>
        <dbReference type="ARBA" id="ARBA00022741"/>
    </source>
</evidence>
<evidence type="ECO:0000313" key="11">
    <source>
        <dbReference type="EMBL" id="MBO2459055.1"/>
    </source>
</evidence>
<keyword evidence="6 7" id="KW-0067">ATP-binding</keyword>
<dbReference type="CDD" id="cd14014">
    <property type="entry name" value="STKc_PknB_like"/>
    <property type="match status" value="1"/>
</dbReference>
<dbReference type="EC" id="2.7.11.1" evidence="1"/>
<evidence type="ECO:0000256" key="3">
    <source>
        <dbReference type="ARBA" id="ARBA00022679"/>
    </source>
</evidence>
<feature type="transmembrane region" description="Helical" evidence="9">
    <location>
        <begin position="364"/>
        <end position="386"/>
    </location>
</feature>
<keyword evidence="3" id="KW-0808">Transferase</keyword>